<dbReference type="HOGENOM" id="CLU_077662_3_0_5"/>
<evidence type="ECO:0000313" key="1">
    <source>
        <dbReference type="EMBL" id="AHB48482.1"/>
    </source>
</evidence>
<keyword evidence="2" id="KW-1185">Reference proteome</keyword>
<dbReference type="AlphaFoldDB" id="V5SDB7"/>
<name>V5SDB7_9HYPH</name>
<accession>V5SDB7</accession>
<dbReference type="PANTHER" id="PTHR35336">
    <property type="entry name" value="ADENOSYLCOBINAMIDE AMIDOHYDROLASE"/>
    <property type="match status" value="1"/>
</dbReference>
<dbReference type="STRING" id="1029756.W911_08885"/>
<dbReference type="EMBL" id="CP006912">
    <property type="protein sequence ID" value="AHB48482.1"/>
    <property type="molecule type" value="Genomic_DNA"/>
</dbReference>
<dbReference type="RefSeq" id="WP_023787150.1">
    <property type="nucleotide sequence ID" value="NC_022997.1"/>
</dbReference>
<dbReference type="Proteomes" id="UP000018542">
    <property type="component" value="Chromosome"/>
</dbReference>
<organism evidence="1 2">
    <name type="scientific">Hyphomicrobium nitrativorans NL23</name>
    <dbReference type="NCBI Taxonomy" id="1029756"/>
    <lineage>
        <taxon>Bacteria</taxon>
        <taxon>Pseudomonadati</taxon>
        <taxon>Pseudomonadota</taxon>
        <taxon>Alphaproteobacteria</taxon>
        <taxon>Hyphomicrobiales</taxon>
        <taxon>Hyphomicrobiaceae</taxon>
        <taxon>Hyphomicrobium</taxon>
    </lineage>
</organism>
<proteinExistence type="predicted"/>
<dbReference type="InterPro" id="IPR052209">
    <property type="entry name" value="CbiZ"/>
</dbReference>
<dbReference type="KEGG" id="hni:W911_08885"/>
<sequence>MIPFTIDCRPPFLVASFFEPHEMLSWSLTHPGKSIAREVAWIEVRNADLTVNTDPVALVKEKIAAEGLEDAIALMTSRNITRYHTAQSVVESDIATCLTTVGLSNGERVGMRIAEPVRLPGTINTLVHVARPLSEAAFLETLSIATQARTAAIIDAHVQRAGVEVTGTGTDCIVIAAPRGEHRAPFAGLHTTLGEAVGKAVYTATAEGIKTWREDFDALAASAANR</sequence>
<dbReference type="PANTHER" id="PTHR35336:SF5">
    <property type="entry name" value="ADENOSYLCOBINAMIDE AMIDOHYDROLASE"/>
    <property type="match status" value="1"/>
</dbReference>
<evidence type="ECO:0000313" key="2">
    <source>
        <dbReference type="Proteomes" id="UP000018542"/>
    </source>
</evidence>
<dbReference type="Pfam" id="PF01955">
    <property type="entry name" value="CbiZ"/>
    <property type="match status" value="1"/>
</dbReference>
<dbReference type="InterPro" id="IPR002808">
    <property type="entry name" value="AdoCbi_amidolase"/>
</dbReference>
<evidence type="ECO:0008006" key="3">
    <source>
        <dbReference type="Google" id="ProtNLM"/>
    </source>
</evidence>
<reference evidence="1 2" key="1">
    <citation type="journal article" date="2014" name="Genome Announc.">
        <title>Complete Genome Sequence of Hyphomicrobium nitrativorans Strain NL23, a Denitrifying Bacterium Isolated from Biofilm of a Methanol-Fed Denitrification System Treating Seawater at the Montreal Biodome.</title>
        <authorList>
            <person name="Martineau C."/>
            <person name="Villeneuve C."/>
            <person name="Mauffrey F."/>
            <person name="Villemur R."/>
        </authorList>
    </citation>
    <scope>NUCLEOTIDE SEQUENCE [LARGE SCALE GENOMIC DNA]</scope>
    <source>
        <strain evidence="1">NL23</strain>
    </source>
</reference>
<dbReference type="PATRIC" id="fig|1029756.8.peg.1851"/>
<dbReference type="OrthoDB" id="9767827at2"/>
<gene>
    <name evidence="1" type="ORF">W911_08885</name>
</gene>
<protein>
    <recommendedName>
        <fullName evidence="3">Adenosylcobinamide amidohydrolase</fullName>
    </recommendedName>
</protein>